<dbReference type="CDD" id="cd10527">
    <property type="entry name" value="SET_LSMT"/>
    <property type="match status" value="1"/>
</dbReference>
<gene>
    <name evidence="2" type="ORF">PCOL08062_LOCUS11647</name>
</gene>
<evidence type="ECO:0008006" key="3">
    <source>
        <dbReference type="Google" id="ProtNLM"/>
    </source>
</evidence>
<dbReference type="PANTHER" id="PTHR13271">
    <property type="entry name" value="UNCHARACTERIZED PUTATIVE METHYLTRANSFERASE"/>
    <property type="match status" value="1"/>
</dbReference>
<dbReference type="EMBL" id="HBDZ01015130">
    <property type="protein sequence ID" value="CAD8250115.1"/>
    <property type="molecule type" value="Transcribed_RNA"/>
</dbReference>
<feature type="region of interest" description="Disordered" evidence="1">
    <location>
        <begin position="238"/>
        <end position="281"/>
    </location>
</feature>
<accession>A0A7R9U015</accession>
<dbReference type="SUPFAM" id="SSF82199">
    <property type="entry name" value="SET domain"/>
    <property type="match status" value="2"/>
</dbReference>
<sequence length="505" mass="53615">MARRSGGCNADDGDWTEGGMMRLERWLVGAGVRWDRRAVELVDAGSPRAALVAGGAGVLAAADLLEGQVIARISKRAVLSAAGSPHAEAINEAELDGNAALAAALMLEAAKRGRSAWAGYIDSLPRGMAAELPSGWCEQDVALLAGTELAGAPDADREECAQEYHEHIVPLVTRLLAEEPALDPSLLRQEHYAEALALVTSRQFHVDDFHGHAMVPFGDILNHKTARLNVDLQEAVVSRPACEGGEEDSEEDEESVEDELDGEDRATAEAEERRNHSAAVGSLVPSLSARAGRSTRASGAAGMDVTFVDVGDALQVVTHRSLRRGLEVFNCYGEIASGTLLHDYGFVPDANPFDIVNIETSDLIEACAEEFGPRLVRARLRALGDVSALPEYIELGRLDEAGLPAETVGVVKALCGDSDERCDELSRGERRALAASVAERESAYGRSGGAAGDRRRAIAALDCGNVHAAQAFRLAAAERSVLETWMDVLNTGGGAGAKRKRRAIT</sequence>
<feature type="compositionally biased region" description="Acidic residues" evidence="1">
    <location>
        <begin position="244"/>
        <end position="262"/>
    </location>
</feature>
<protein>
    <recommendedName>
        <fullName evidence="3">SET domain-containing protein</fullName>
    </recommendedName>
</protein>
<dbReference type="Gene3D" id="3.90.1410.10">
    <property type="entry name" value="set domain protein methyltransferase, domain 1"/>
    <property type="match status" value="1"/>
</dbReference>
<name>A0A7R9U015_9VIRI</name>
<dbReference type="InterPro" id="IPR046341">
    <property type="entry name" value="SET_dom_sf"/>
</dbReference>
<dbReference type="InterPro" id="IPR050600">
    <property type="entry name" value="SETD3_SETD6_MTase"/>
</dbReference>
<dbReference type="AlphaFoldDB" id="A0A7R9U015"/>
<dbReference type="GO" id="GO:0016279">
    <property type="term" value="F:protein-lysine N-methyltransferase activity"/>
    <property type="evidence" value="ECO:0007669"/>
    <property type="project" value="TreeGrafter"/>
</dbReference>
<evidence type="ECO:0000313" key="2">
    <source>
        <dbReference type="EMBL" id="CAD8250115.1"/>
    </source>
</evidence>
<organism evidence="2">
    <name type="scientific">Prasinoderma coloniale</name>
    <dbReference type="NCBI Taxonomy" id="156133"/>
    <lineage>
        <taxon>Eukaryota</taxon>
        <taxon>Viridiplantae</taxon>
        <taxon>Prasinodermophyta</taxon>
        <taxon>Prasinodermophyceae</taxon>
        <taxon>Prasinodermales</taxon>
        <taxon>Prasinodermaceae</taxon>
        <taxon>Prasinoderma</taxon>
    </lineage>
</organism>
<dbReference type="GO" id="GO:0005634">
    <property type="term" value="C:nucleus"/>
    <property type="evidence" value="ECO:0007669"/>
    <property type="project" value="TreeGrafter"/>
</dbReference>
<feature type="compositionally biased region" description="Basic and acidic residues" evidence="1">
    <location>
        <begin position="263"/>
        <end position="275"/>
    </location>
</feature>
<proteinExistence type="predicted"/>
<dbReference type="PANTHER" id="PTHR13271:SF34">
    <property type="entry name" value="N-LYSINE METHYLTRANSFERASE SETD6"/>
    <property type="match status" value="1"/>
</dbReference>
<reference evidence="2" key="1">
    <citation type="submission" date="2021-01" db="EMBL/GenBank/DDBJ databases">
        <authorList>
            <person name="Corre E."/>
            <person name="Pelletier E."/>
            <person name="Niang G."/>
            <person name="Scheremetjew M."/>
            <person name="Finn R."/>
            <person name="Kale V."/>
            <person name="Holt S."/>
            <person name="Cochrane G."/>
            <person name="Meng A."/>
            <person name="Brown T."/>
            <person name="Cohen L."/>
        </authorList>
    </citation>
    <scope>NUCLEOTIDE SEQUENCE</scope>
    <source>
        <strain evidence="2">CCMP1413</strain>
    </source>
</reference>
<evidence type="ECO:0000256" key="1">
    <source>
        <dbReference type="SAM" id="MobiDB-lite"/>
    </source>
</evidence>